<feature type="transmembrane region" description="Helical" evidence="7">
    <location>
        <begin position="272"/>
        <end position="289"/>
    </location>
</feature>
<dbReference type="SUPFAM" id="SSF103473">
    <property type="entry name" value="MFS general substrate transporter"/>
    <property type="match status" value="1"/>
</dbReference>
<comment type="subcellular location">
    <subcellularLocation>
        <location evidence="1">Cell membrane</location>
        <topology evidence="1">Multi-pass membrane protein</topology>
    </subcellularLocation>
</comment>
<dbReference type="InterPro" id="IPR036259">
    <property type="entry name" value="MFS_trans_sf"/>
</dbReference>
<comment type="caution">
    <text evidence="9">The sequence shown here is derived from an EMBL/GenBank/DDBJ whole genome shotgun (WGS) entry which is preliminary data.</text>
</comment>
<feature type="transmembrane region" description="Helical" evidence="7">
    <location>
        <begin position="73"/>
        <end position="92"/>
    </location>
</feature>
<feature type="transmembrane region" description="Helical" evidence="7">
    <location>
        <begin position="98"/>
        <end position="119"/>
    </location>
</feature>
<dbReference type="Gene3D" id="1.20.1250.20">
    <property type="entry name" value="MFS general substrate transporter like domains"/>
    <property type="match status" value="1"/>
</dbReference>
<feature type="transmembrane region" description="Helical" evidence="7">
    <location>
        <begin position="363"/>
        <end position="381"/>
    </location>
</feature>
<keyword evidence="3" id="KW-1003">Cell membrane</keyword>
<keyword evidence="2" id="KW-0813">Transport</keyword>
<reference evidence="9 10" key="1">
    <citation type="submission" date="2020-08" db="EMBL/GenBank/DDBJ databases">
        <title>Genome public.</title>
        <authorList>
            <person name="Liu C."/>
            <person name="Sun Q."/>
        </authorList>
    </citation>
    <scope>NUCLEOTIDE SEQUENCE [LARGE SCALE GENOMIC DNA]</scope>
    <source>
        <strain evidence="9 10">NSJ-6</strain>
    </source>
</reference>
<feature type="transmembrane region" description="Helical" evidence="7">
    <location>
        <begin position="206"/>
        <end position="228"/>
    </location>
</feature>
<evidence type="ECO:0000256" key="5">
    <source>
        <dbReference type="ARBA" id="ARBA00022989"/>
    </source>
</evidence>
<dbReference type="PANTHER" id="PTHR43124">
    <property type="entry name" value="PURINE EFFLUX PUMP PBUE"/>
    <property type="match status" value="1"/>
</dbReference>
<feature type="transmembrane region" description="Helical" evidence="7">
    <location>
        <begin position="131"/>
        <end position="153"/>
    </location>
</feature>
<evidence type="ECO:0000259" key="8">
    <source>
        <dbReference type="PROSITE" id="PS50850"/>
    </source>
</evidence>
<keyword evidence="4 7" id="KW-0812">Transmembrane</keyword>
<evidence type="ECO:0000256" key="6">
    <source>
        <dbReference type="ARBA" id="ARBA00023136"/>
    </source>
</evidence>
<evidence type="ECO:0000256" key="7">
    <source>
        <dbReference type="SAM" id="Phobius"/>
    </source>
</evidence>
<feature type="transmembrane region" description="Helical" evidence="7">
    <location>
        <begin position="295"/>
        <end position="316"/>
    </location>
</feature>
<evidence type="ECO:0000313" key="9">
    <source>
        <dbReference type="EMBL" id="MBC5629681.1"/>
    </source>
</evidence>
<dbReference type="Pfam" id="PF07690">
    <property type="entry name" value="MFS_1"/>
    <property type="match status" value="1"/>
</dbReference>
<feature type="transmembrane region" description="Helical" evidence="7">
    <location>
        <begin position="38"/>
        <end position="61"/>
    </location>
</feature>
<feature type="transmembrane region" description="Helical" evidence="7">
    <location>
        <begin position="159"/>
        <end position="178"/>
    </location>
</feature>
<feature type="transmembrane region" description="Helical" evidence="7">
    <location>
        <begin position="240"/>
        <end position="260"/>
    </location>
</feature>
<dbReference type="EMBL" id="JACOOO010000025">
    <property type="protein sequence ID" value="MBC5629681.1"/>
    <property type="molecule type" value="Genomic_DNA"/>
</dbReference>
<dbReference type="RefSeq" id="WP_032119439.1">
    <property type="nucleotide sequence ID" value="NZ_JACOOO010000025.1"/>
</dbReference>
<dbReference type="InterPro" id="IPR011701">
    <property type="entry name" value="MFS"/>
</dbReference>
<keyword evidence="6 7" id="KW-0472">Membrane</keyword>
<evidence type="ECO:0000256" key="2">
    <source>
        <dbReference type="ARBA" id="ARBA00022448"/>
    </source>
</evidence>
<feature type="transmembrane region" description="Helical" evidence="7">
    <location>
        <begin position="9"/>
        <end position="26"/>
    </location>
</feature>
<evidence type="ECO:0000256" key="4">
    <source>
        <dbReference type="ARBA" id="ARBA00022692"/>
    </source>
</evidence>
<feature type="domain" description="Major facilitator superfamily (MFS) profile" evidence="8">
    <location>
        <begin position="7"/>
        <end position="385"/>
    </location>
</feature>
<dbReference type="PANTHER" id="PTHR43124:SF3">
    <property type="entry name" value="CHLORAMPHENICOL EFFLUX PUMP RV0191"/>
    <property type="match status" value="1"/>
</dbReference>
<evidence type="ECO:0000256" key="1">
    <source>
        <dbReference type="ARBA" id="ARBA00004651"/>
    </source>
</evidence>
<keyword evidence="10" id="KW-1185">Reference proteome</keyword>
<name>A0ABR7DE45_9CLOT</name>
<gene>
    <name evidence="9" type="ORF">H8S20_12375</name>
</gene>
<dbReference type="Proteomes" id="UP000596929">
    <property type="component" value="Unassembled WGS sequence"/>
</dbReference>
<proteinExistence type="predicted"/>
<accession>A0ABR7DE45</accession>
<dbReference type="PROSITE" id="PS50850">
    <property type="entry name" value="MFS"/>
    <property type="match status" value="1"/>
</dbReference>
<feature type="transmembrane region" description="Helical" evidence="7">
    <location>
        <begin position="337"/>
        <end position="357"/>
    </location>
</feature>
<organism evidence="9 10">
    <name type="scientific">Clostridium hominis</name>
    <dbReference type="NCBI Taxonomy" id="2763036"/>
    <lineage>
        <taxon>Bacteria</taxon>
        <taxon>Bacillati</taxon>
        <taxon>Bacillota</taxon>
        <taxon>Clostridia</taxon>
        <taxon>Eubacteriales</taxon>
        <taxon>Clostridiaceae</taxon>
        <taxon>Clostridium</taxon>
    </lineage>
</organism>
<evidence type="ECO:0000313" key="10">
    <source>
        <dbReference type="Proteomes" id="UP000596929"/>
    </source>
</evidence>
<dbReference type="InterPro" id="IPR020846">
    <property type="entry name" value="MFS_dom"/>
</dbReference>
<keyword evidence="5 7" id="KW-1133">Transmembrane helix</keyword>
<protein>
    <submittedName>
        <fullName evidence="9">MFS transporter</fullName>
    </submittedName>
</protein>
<sequence length="392" mass="43422">MKKLLNQKLLLLIIVVLFWFSQYVYIPFQTPYLNAYNVSSNMIGIIIGAYGVSQCLLRLPVGLFADSIGKHKLFILCGIVFAGLASIIRVIFPGGYGFLIANIFSGVASSMWISYIVHFTEFFSSEQQQKATSTIILVNNLGMLIGFIVSTLFYEKLGMKFLCIMSVASGIIGTILALNIKDHNLKESNEKSSFKDYLSICKDKRLIFFSLLALIQQGIQMSTTMSFTNQILEDLGANSIFVGLSSIFYMLCAVASSWFASSKLCSKHGPKFWIPAVFFLISAYCTLVPTIQNIYIIFLLQSLPGMSTGVLLSYLTSEAMKDVPKIKKSTAMGFFQATYAIGMSVFPMIVGKIAGLISIKASYFTLAFISIIGIVASYFYYKKSVLVSIEHN</sequence>
<dbReference type="CDD" id="cd17490">
    <property type="entry name" value="MFS_YxlH_like"/>
    <property type="match status" value="1"/>
</dbReference>
<dbReference type="InterPro" id="IPR050189">
    <property type="entry name" value="MFS_Efflux_Transporters"/>
</dbReference>
<evidence type="ECO:0000256" key="3">
    <source>
        <dbReference type="ARBA" id="ARBA00022475"/>
    </source>
</evidence>